<dbReference type="PROSITE" id="PS50110">
    <property type="entry name" value="RESPONSE_REGULATORY"/>
    <property type="match status" value="1"/>
</dbReference>
<name>A0A941GV36_9CHRO</name>
<dbReference type="PANTHER" id="PTHR44591">
    <property type="entry name" value="STRESS RESPONSE REGULATOR PROTEIN 1"/>
    <property type="match status" value="1"/>
</dbReference>
<dbReference type="GO" id="GO:0000160">
    <property type="term" value="P:phosphorelay signal transduction system"/>
    <property type="evidence" value="ECO:0007669"/>
    <property type="project" value="InterPro"/>
</dbReference>
<sequence length="123" mass="14679">MKNILILVDDVPLRSKILEVLNLEIFHTISAKKTSEWLGLVKEQYPDLIITDLDARDSESYELLKQFRQLTFFKDTPIILLTKQIEEEFCFQVWQLGISLYFLKTVDLYFLSQVIFLRLKQKY</sequence>
<dbReference type="Gene3D" id="3.40.50.2300">
    <property type="match status" value="1"/>
</dbReference>
<dbReference type="EMBL" id="JADQBC010000042">
    <property type="protein sequence ID" value="MBR8827763.1"/>
    <property type="molecule type" value="Genomic_DNA"/>
</dbReference>
<accession>A0A941GV36</accession>
<feature type="domain" description="Response regulatory" evidence="3">
    <location>
        <begin position="3"/>
        <end position="119"/>
    </location>
</feature>
<dbReference type="AlphaFoldDB" id="A0A941GV36"/>
<gene>
    <name evidence="4" type="ORF">DSM107014_07630</name>
</gene>
<feature type="modified residue" description="4-aspartylphosphate" evidence="2">
    <location>
        <position position="52"/>
    </location>
</feature>
<reference evidence="4" key="1">
    <citation type="submission" date="2021-02" db="EMBL/GenBank/DDBJ databases">
        <title>Metagenome analyses of Stigonema ocellatum DSM 106950, Chlorogloea purpurea SAG 13.99 and Gomphosphaeria aponina DSM 107014.</title>
        <authorList>
            <person name="Marter P."/>
            <person name="Huang S."/>
        </authorList>
    </citation>
    <scope>NUCLEOTIDE SEQUENCE</scope>
    <source>
        <strain evidence="4">JP213</strain>
    </source>
</reference>
<dbReference type="SUPFAM" id="SSF52172">
    <property type="entry name" value="CheY-like"/>
    <property type="match status" value="1"/>
</dbReference>
<evidence type="ECO:0000313" key="4">
    <source>
        <dbReference type="EMBL" id="MBR8827763.1"/>
    </source>
</evidence>
<dbReference type="InterPro" id="IPR050595">
    <property type="entry name" value="Bact_response_regulator"/>
</dbReference>
<keyword evidence="1 2" id="KW-0597">Phosphoprotein</keyword>
<evidence type="ECO:0000259" key="3">
    <source>
        <dbReference type="PROSITE" id="PS50110"/>
    </source>
</evidence>
<comment type="caution">
    <text evidence="4">The sequence shown here is derived from an EMBL/GenBank/DDBJ whole genome shotgun (WGS) entry which is preliminary data.</text>
</comment>
<proteinExistence type="predicted"/>
<dbReference type="PANTHER" id="PTHR44591:SF3">
    <property type="entry name" value="RESPONSE REGULATORY DOMAIN-CONTAINING PROTEIN"/>
    <property type="match status" value="1"/>
</dbReference>
<dbReference type="InterPro" id="IPR001789">
    <property type="entry name" value="Sig_transdc_resp-reg_receiver"/>
</dbReference>
<evidence type="ECO:0000256" key="1">
    <source>
        <dbReference type="ARBA" id="ARBA00022553"/>
    </source>
</evidence>
<evidence type="ECO:0000313" key="5">
    <source>
        <dbReference type="Proteomes" id="UP000767446"/>
    </source>
</evidence>
<dbReference type="InterPro" id="IPR011006">
    <property type="entry name" value="CheY-like_superfamily"/>
</dbReference>
<dbReference type="CDD" id="cd00156">
    <property type="entry name" value="REC"/>
    <property type="match status" value="1"/>
</dbReference>
<evidence type="ECO:0000256" key="2">
    <source>
        <dbReference type="PROSITE-ProRule" id="PRU00169"/>
    </source>
</evidence>
<organism evidence="4 5">
    <name type="scientific">Gomphosphaeria aponina SAG 52.96 = DSM 107014</name>
    <dbReference type="NCBI Taxonomy" id="1521640"/>
    <lineage>
        <taxon>Bacteria</taxon>
        <taxon>Bacillati</taxon>
        <taxon>Cyanobacteriota</taxon>
        <taxon>Cyanophyceae</taxon>
        <taxon>Oscillatoriophycideae</taxon>
        <taxon>Chroococcales</taxon>
        <taxon>Gomphosphaeriaceae</taxon>
        <taxon>Gomphosphaeria</taxon>
    </lineage>
</organism>
<dbReference type="Pfam" id="PF00072">
    <property type="entry name" value="Response_reg"/>
    <property type="match status" value="1"/>
</dbReference>
<dbReference type="Proteomes" id="UP000767446">
    <property type="component" value="Unassembled WGS sequence"/>
</dbReference>
<protein>
    <submittedName>
        <fullName evidence="4">Response regulator</fullName>
    </submittedName>
</protein>